<dbReference type="RefSeq" id="WP_311677773.1">
    <property type="nucleotide sequence ID" value="NZ_JAVRER010000128.1"/>
</dbReference>
<evidence type="ECO:0000313" key="3">
    <source>
        <dbReference type="Proteomes" id="UP001183607"/>
    </source>
</evidence>
<evidence type="ECO:0000256" key="1">
    <source>
        <dbReference type="SAM" id="MobiDB-lite"/>
    </source>
</evidence>
<feature type="compositionally biased region" description="Pro residues" evidence="1">
    <location>
        <begin position="356"/>
        <end position="376"/>
    </location>
</feature>
<dbReference type="AlphaFoldDB" id="A0ABD5EEB4"/>
<sequence>MPTAVAVTGSDLVLPSPDRHTPGAVPLGAATGAPLAESLAELHALLEQHGWLIVLHSTAADPETIRRVRTARAALEADRVTLVGLDLPPLGLALVALQLRQLSVCDFTPGVLASAARLLAHYVHAGAVLGSLARLDRVPVPLGSHARSRLPGTQYAVLAHPEPRLVKAVPGAELPGPDFATRLYLAHGDRPSTWLGETLARTWQVQSVTEVPLPKDSAAWWGTGKLTEFAAGIPDISVLYQLVSSVRRERCRWCGLEFLGDRCGFCGAPLAPPALRAPAGPRELGREPGREAARGFGREAAREPGRETPRDPVRDLPAARRAAAALPHAGPRTESGLPGPPGELGPVAPSGTAPRSAPPPGTAPPDPPGSSHPPYR</sequence>
<dbReference type="Proteomes" id="UP001183607">
    <property type="component" value="Unassembled WGS sequence"/>
</dbReference>
<gene>
    <name evidence="2" type="ORF">RM574_30360</name>
</gene>
<feature type="compositionally biased region" description="Basic and acidic residues" evidence="1">
    <location>
        <begin position="283"/>
        <end position="318"/>
    </location>
</feature>
<dbReference type="EMBL" id="JAVRER010000128">
    <property type="protein sequence ID" value="MDT0419781.1"/>
    <property type="molecule type" value="Genomic_DNA"/>
</dbReference>
<evidence type="ECO:0000313" key="2">
    <source>
        <dbReference type="EMBL" id="MDT0419781.1"/>
    </source>
</evidence>
<feature type="compositionally biased region" description="Low complexity" evidence="1">
    <location>
        <begin position="344"/>
        <end position="355"/>
    </location>
</feature>
<proteinExistence type="predicted"/>
<feature type="compositionally biased region" description="Low complexity" evidence="1">
    <location>
        <begin position="319"/>
        <end position="332"/>
    </location>
</feature>
<reference evidence="3" key="1">
    <citation type="submission" date="2023-07" db="EMBL/GenBank/DDBJ databases">
        <title>30 novel species of actinomycetes from the DSMZ collection.</title>
        <authorList>
            <person name="Nouioui I."/>
        </authorList>
    </citation>
    <scope>NUCLEOTIDE SEQUENCE [LARGE SCALE GENOMIC DNA]</scope>
    <source>
        <strain evidence="3">DSM 41982</strain>
    </source>
</reference>
<protein>
    <submittedName>
        <fullName evidence="2">Uncharacterized protein</fullName>
    </submittedName>
</protein>
<feature type="region of interest" description="Disordered" evidence="1">
    <location>
        <begin position="276"/>
        <end position="376"/>
    </location>
</feature>
<name>A0ABD5EEB4_9ACTN</name>
<accession>A0ABD5EEB4</accession>
<comment type="caution">
    <text evidence="2">The sequence shown here is derived from an EMBL/GenBank/DDBJ whole genome shotgun (WGS) entry which is preliminary data.</text>
</comment>
<organism evidence="2 3">
    <name type="scientific">Streptomyces evansiae</name>
    <dbReference type="NCBI Taxonomy" id="3075535"/>
    <lineage>
        <taxon>Bacteria</taxon>
        <taxon>Bacillati</taxon>
        <taxon>Actinomycetota</taxon>
        <taxon>Actinomycetes</taxon>
        <taxon>Kitasatosporales</taxon>
        <taxon>Streptomycetaceae</taxon>
        <taxon>Streptomyces</taxon>
    </lineage>
</organism>